<reference evidence="1" key="1">
    <citation type="submission" date="2014-09" db="EMBL/GenBank/DDBJ databases">
        <authorList>
            <person name="Magalhaes I.L.F."/>
            <person name="Oliveira U."/>
            <person name="Santos F.R."/>
            <person name="Vidigal T.H.D.A."/>
            <person name="Brescovit A.D."/>
            <person name="Santos A.J."/>
        </authorList>
    </citation>
    <scope>NUCLEOTIDE SEQUENCE</scope>
    <source>
        <tissue evidence="1">Shoot tissue taken approximately 20 cm above the soil surface</tissue>
    </source>
</reference>
<protein>
    <submittedName>
        <fullName evidence="1">Uncharacterized protein</fullName>
    </submittedName>
</protein>
<proteinExistence type="predicted"/>
<sequence>MSMLSRIARGRLSSACWPCIRSHLFYRLCC</sequence>
<evidence type="ECO:0000313" key="1">
    <source>
        <dbReference type="EMBL" id="JAE15500.1"/>
    </source>
</evidence>
<reference evidence="1" key="2">
    <citation type="journal article" date="2015" name="Data Brief">
        <title>Shoot transcriptome of the giant reed, Arundo donax.</title>
        <authorList>
            <person name="Barrero R.A."/>
            <person name="Guerrero F.D."/>
            <person name="Moolhuijzen P."/>
            <person name="Goolsby J.A."/>
            <person name="Tidwell J."/>
            <person name="Bellgard S.E."/>
            <person name="Bellgard M.I."/>
        </authorList>
    </citation>
    <scope>NUCLEOTIDE SEQUENCE</scope>
    <source>
        <tissue evidence="1">Shoot tissue taken approximately 20 cm above the soil surface</tissue>
    </source>
</reference>
<name>A0A0A9FRP1_ARUDO</name>
<dbReference type="AlphaFoldDB" id="A0A0A9FRP1"/>
<organism evidence="1">
    <name type="scientific">Arundo donax</name>
    <name type="common">Giant reed</name>
    <name type="synonym">Donax arundinaceus</name>
    <dbReference type="NCBI Taxonomy" id="35708"/>
    <lineage>
        <taxon>Eukaryota</taxon>
        <taxon>Viridiplantae</taxon>
        <taxon>Streptophyta</taxon>
        <taxon>Embryophyta</taxon>
        <taxon>Tracheophyta</taxon>
        <taxon>Spermatophyta</taxon>
        <taxon>Magnoliopsida</taxon>
        <taxon>Liliopsida</taxon>
        <taxon>Poales</taxon>
        <taxon>Poaceae</taxon>
        <taxon>PACMAD clade</taxon>
        <taxon>Arundinoideae</taxon>
        <taxon>Arundineae</taxon>
        <taxon>Arundo</taxon>
    </lineage>
</organism>
<accession>A0A0A9FRP1</accession>
<dbReference type="EMBL" id="GBRH01182396">
    <property type="protein sequence ID" value="JAE15500.1"/>
    <property type="molecule type" value="Transcribed_RNA"/>
</dbReference>